<proteinExistence type="predicted"/>
<comment type="caution">
    <text evidence="2">The sequence shown here is derived from an EMBL/GenBank/DDBJ whole genome shotgun (WGS) entry which is preliminary data.</text>
</comment>
<feature type="compositionally biased region" description="Low complexity" evidence="1">
    <location>
        <begin position="99"/>
        <end position="117"/>
    </location>
</feature>
<dbReference type="AlphaFoldDB" id="A0A2A2JZX9"/>
<dbReference type="Proteomes" id="UP000218231">
    <property type="component" value="Unassembled WGS sequence"/>
</dbReference>
<feature type="compositionally biased region" description="Polar residues" evidence="1">
    <location>
        <begin position="262"/>
        <end position="274"/>
    </location>
</feature>
<evidence type="ECO:0000256" key="1">
    <source>
        <dbReference type="SAM" id="MobiDB-lite"/>
    </source>
</evidence>
<feature type="region of interest" description="Disordered" evidence="1">
    <location>
        <begin position="149"/>
        <end position="184"/>
    </location>
</feature>
<feature type="region of interest" description="Disordered" evidence="1">
    <location>
        <begin position="99"/>
        <end position="120"/>
    </location>
</feature>
<dbReference type="EMBL" id="LIAE01009951">
    <property type="protein sequence ID" value="PAV67336.1"/>
    <property type="molecule type" value="Genomic_DNA"/>
</dbReference>
<accession>A0A2A2JZX9</accession>
<feature type="compositionally biased region" description="Basic and acidic residues" evidence="1">
    <location>
        <begin position="151"/>
        <end position="161"/>
    </location>
</feature>
<evidence type="ECO:0000313" key="2">
    <source>
        <dbReference type="EMBL" id="PAV67336.1"/>
    </source>
</evidence>
<sequence length="362" mass="37697">MVVRHRRQVGLAVGGKAGGGAIGDQHQPLRCMIEQRADQRAGVGRVADEACHRAAGPGALVGGVGGGAELDEHARPLRARRAVGDQAEAGLSRAGEPLAGDADAQARGAAEQQAVVGKAREGDRRLGRIGGELRQIRLFLRRAVEQLPEAEADHRGHRERDDDGGDQGDALHGVGSLRASSMRPSRAAFRYSAASSAALATRSDQITPAAVTGIQISMCSHSGGCSVSSSVMAPATTNAPRISVRKAAGPSPTLKRVKSRPQPEQRSANLTQPANKRGRPQRGHSPFNATSAIAGEDTGVGSVMRRPSTLSAAVNRPAKKIQPPPLALSAARWPPCIHMIAPLAITSAESDPNRGQMLGGRM</sequence>
<protein>
    <submittedName>
        <fullName evidence="2">Uncharacterized protein</fullName>
    </submittedName>
</protein>
<keyword evidence="3" id="KW-1185">Reference proteome</keyword>
<gene>
    <name evidence="2" type="ORF">WR25_18470</name>
</gene>
<reference evidence="2 3" key="1">
    <citation type="journal article" date="2017" name="Curr. Biol.">
        <title>Genome architecture and evolution of a unichromosomal asexual nematode.</title>
        <authorList>
            <person name="Fradin H."/>
            <person name="Zegar C."/>
            <person name="Gutwein M."/>
            <person name="Lucas J."/>
            <person name="Kovtun M."/>
            <person name="Corcoran D."/>
            <person name="Baugh L.R."/>
            <person name="Kiontke K."/>
            <person name="Gunsalus K."/>
            <person name="Fitch D.H."/>
            <person name="Piano F."/>
        </authorList>
    </citation>
    <scope>NUCLEOTIDE SEQUENCE [LARGE SCALE GENOMIC DNA]</scope>
    <source>
        <strain evidence="2">PF1309</strain>
    </source>
</reference>
<name>A0A2A2JZX9_9BILA</name>
<organism evidence="2 3">
    <name type="scientific">Diploscapter pachys</name>
    <dbReference type="NCBI Taxonomy" id="2018661"/>
    <lineage>
        <taxon>Eukaryota</taxon>
        <taxon>Metazoa</taxon>
        <taxon>Ecdysozoa</taxon>
        <taxon>Nematoda</taxon>
        <taxon>Chromadorea</taxon>
        <taxon>Rhabditida</taxon>
        <taxon>Rhabditina</taxon>
        <taxon>Rhabditomorpha</taxon>
        <taxon>Rhabditoidea</taxon>
        <taxon>Rhabditidae</taxon>
        <taxon>Diploscapter</taxon>
    </lineage>
</organism>
<evidence type="ECO:0000313" key="3">
    <source>
        <dbReference type="Proteomes" id="UP000218231"/>
    </source>
</evidence>
<feature type="region of interest" description="Disordered" evidence="1">
    <location>
        <begin position="246"/>
        <end position="293"/>
    </location>
</feature>